<sequence>MRPDAEVRSARPADLPLLPPIEAAADAVFRELDIVFPPGPTVIEEVIARTGDEVVVAGDPPVGYAATRPLDGGVYLVQIAVHPGHARRGVGTRILGEVVERAARAGAADVSLLTFRDVPWNGPWYARHGFVELTGDDLPPGLRAQWDAEVAAGLHDLGPRVAMRRPLR</sequence>
<dbReference type="Gene3D" id="3.40.630.30">
    <property type="match status" value="1"/>
</dbReference>
<dbReference type="InterPro" id="IPR050832">
    <property type="entry name" value="Bact_Acetyltransf"/>
</dbReference>
<keyword evidence="2" id="KW-0012">Acyltransferase</keyword>
<evidence type="ECO:0000256" key="1">
    <source>
        <dbReference type="ARBA" id="ARBA00022679"/>
    </source>
</evidence>
<dbReference type="PANTHER" id="PTHR43877">
    <property type="entry name" value="AMINOALKYLPHOSPHONATE N-ACETYLTRANSFERASE-RELATED-RELATED"/>
    <property type="match status" value="1"/>
</dbReference>
<protein>
    <submittedName>
        <fullName evidence="4">GNAT superfamily N-acetyltransferase</fullName>
    </submittedName>
</protein>
<evidence type="ECO:0000313" key="5">
    <source>
        <dbReference type="Proteomes" id="UP000572680"/>
    </source>
</evidence>
<dbReference type="Pfam" id="PF13508">
    <property type="entry name" value="Acetyltransf_7"/>
    <property type="match status" value="1"/>
</dbReference>
<proteinExistence type="predicted"/>
<organism evidence="4 5">
    <name type="scientific">Actinomadura namibiensis</name>
    <dbReference type="NCBI Taxonomy" id="182080"/>
    <lineage>
        <taxon>Bacteria</taxon>
        <taxon>Bacillati</taxon>
        <taxon>Actinomycetota</taxon>
        <taxon>Actinomycetes</taxon>
        <taxon>Streptosporangiales</taxon>
        <taxon>Thermomonosporaceae</taxon>
        <taxon>Actinomadura</taxon>
    </lineage>
</organism>
<feature type="domain" description="N-acetyltransferase" evidence="3">
    <location>
        <begin position="5"/>
        <end position="149"/>
    </location>
</feature>
<comment type="caution">
    <text evidence="4">The sequence shown here is derived from an EMBL/GenBank/DDBJ whole genome shotgun (WGS) entry which is preliminary data.</text>
</comment>
<dbReference type="InterPro" id="IPR000182">
    <property type="entry name" value="GNAT_dom"/>
</dbReference>
<keyword evidence="5" id="KW-1185">Reference proteome</keyword>
<dbReference type="PROSITE" id="PS51186">
    <property type="entry name" value="GNAT"/>
    <property type="match status" value="1"/>
</dbReference>
<name>A0A7W3LT69_ACTNM</name>
<evidence type="ECO:0000259" key="3">
    <source>
        <dbReference type="PROSITE" id="PS51186"/>
    </source>
</evidence>
<reference evidence="4 5" key="1">
    <citation type="submission" date="2020-08" db="EMBL/GenBank/DDBJ databases">
        <title>Genomic Encyclopedia of Type Strains, Phase IV (KMG-IV): sequencing the most valuable type-strain genomes for metagenomic binning, comparative biology and taxonomic classification.</title>
        <authorList>
            <person name="Goeker M."/>
        </authorList>
    </citation>
    <scope>NUCLEOTIDE SEQUENCE [LARGE SCALE GENOMIC DNA]</scope>
    <source>
        <strain evidence="4 5">DSM 44197</strain>
    </source>
</reference>
<gene>
    <name evidence="4" type="ORF">HNR61_005509</name>
</gene>
<keyword evidence="1 4" id="KW-0808">Transferase</keyword>
<dbReference type="Proteomes" id="UP000572680">
    <property type="component" value="Unassembled WGS sequence"/>
</dbReference>
<dbReference type="InterPro" id="IPR016181">
    <property type="entry name" value="Acyl_CoA_acyltransferase"/>
</dbReference>
<dbReference type="SUPFAM" id="SSF55729">
    <property type="entry name" value="Acyl-CoA N-acyltransferases (Nat)"/>
    <property type="match status" value="1"/>
</dbReference>
<accession>A0A7W3LT69</accession>
<evidence type="ECO:0000256" key="2">
    <source>
        <dbReference type="ARBA" id="ARBA00023315"/>
    </source>
</evidence>
<dbReference type="RefSeq" id="WP_182845988.1">
    <property type="nucleotide sequence ID" value="NZ_BAAALP010000043.1"/>
</dbReference>
<dbReference type="GO" id="GO:0016747">
    <property type="term" value="F:acyltransferase activity, transferring groups other than amino-acyl groups"/>
    <property type="evidence" value="ECO:0007669"/>
    <property type="project" value="InterPro"/>
</dbReference>
<evidence type="ECO:0000313" key="4">
    <source>
        <dbReference type="EMBL" id="MBA8953856.1"/>
    </source>
</evidence>
<dbReference type="CDD" id="cd04301">
    <property type="entry name" value="NAT_SF"/>
    <property type="match status" value="1"/>
</dbReference>
<dbReference type="EMBL" id="JACJIA010000007">
    <property type="protein sequence ID" value="MBA8953856.1"/>
    <property type="molecule type" value="Genomic_DNA"/>
</dbReference>
<dbReference type="AlphaFoldDB" id="A0A7W3LT69"/>